<dbReference type="AlphaFoldDB" id="A0A6F9XJE2"/>
<organism evidence="1">
    <name type="scientific">Ligilactobacillus agilis</name>
    <dbReference type="NCBI Taxonomy" id="1601"/>
    <lineage>
        <taxon>Bacteria</taxon>
        <taxon>Bacillati</taxon>
        <taxon>Bacillota</taxon>
        <taxon>Bacilli</taxon>
        <taxon>Lactobacillales</taxon>
        <taxon>Lactobacillaceae</taxon>
        <taxon>Ligilactobacillus</taxon>
    </lineage>
</organism>
<gene>
    <name evidence="1" type="ORF">SY212_03380</name>
</gene>
<dbReference type="EMBL" id="BLAM01000054">
    <property type="protein sequence ID" value="GET05308.1"/>
    <property type="molecule type" value="Genomic_DNA"/>
</dbReference>
<dbReference type="Proteomes" id="UP000494265">
    <property type="component" value="Unassembled WGS sequence"/>
</dbReference>
<sequence>MIKYYQIVDNKYKHIEDKKAYEVVDKTKTLVNLDNAELVKLGELLKTADAISRKSFQLYMVAYQWRYDKLTDEQFIHLLRAVMDGVFTTGGSNDEY</sequence>
<protein>
    <submittedName>
        <fullName evidence="1">Uncharacterized protein</fullName>
    </submittedName>
</protein>
<evidence type="ECO:0000313" key="1">
    <source>
        <dbReference type="EMBL" id="GET05308.1"/>
    </source>
</evidence>
<proteinExistence type="predicted"/>
<accession>A0A6F9XJE2</accession>
<name>A0A6F9XJE2_9LACO</name>
<dbReference type="RefSeq" id="WP_172584161.1">
    <property type="nucleotide sequence ID" value="NZ_BLAM01000054.1"/>
</dbReference>
<reference evidence="1" key="1">
    <citation type="submission" date="2019-10" db="EMBL/GenBank/DDBJ databases">
        <title>Lactobacillus agilis SY212 Whole Genome Sequencing Project.</title>
        <authorList>
            <person name="Suzuki S."/>
            <person name="Endo A."/>
            <person name="Maeno S."/>
            <person name="Shiwa Y."/>
            <person name="Matsutani M."/>
            <person name="Kajikawa A."/>
        </authorList>
    </citation>
    <scope>NUCLEOTIDE SEQUENCE</scope>
    <source>
        <strain evidence="1">SY212</strain>
    </source>
</reference>
<comment type="caution">
    <text evidence="1">The sequence shown here is derived from an EMBL/GenBank/DDBJ whole genome shotgun (WGS) entry which is preliminary data.</text>
</comment>